<accession>A0AAV7VPB9</accession>
<protein>
    <submittedName>
        <fullName evidence="2">Uncharacterized protein</fullName>
    </submittedName>
</protein>
<keyword evidence="3" id="KW-1185">Reference proteome</keyword>
<proteinExistence type="predicted"/>
<feature type="compositionally biased region" description="Basic residues" evidence="1">
    <location>
        <begin position="29"/>
        <end position="39"/>
    </location>
</feature>
<evidence type="ECO:0000256" key="1">
    <source>
        <dbReference type="SAM" id="MobiDB-lite"/>
    </source>
</evidence>
<organism evidence="2 3">
    <name type="scientific">Pleurodeles waltl</name>
    <name type="common">Iberian ribbed newt</name>
    <dbReference type="NCBI Taxonomy" id="8319"/>
    <lineage>
        <taxon>Eukaryota</taxon>
        <taxon>Metazoa</taxon>
        <taxon>Chordata</taxon>
        <taxon>Craniata</taxon>
        <taxon>Vertebrata</taxon>
        <taxon>Euteleostomi</taxon>
        <taxon>Amphibia</taxon>
        <taxon>Batrachia</taxon>
        <taxon>Caudata</taxon>
        <taxon>Salamandroidea</taxon>
        <taxon>Salamandridae</taxon>
        <taxon>Pleurodelinae</taxon>
        <taxon>Pleurodeles</taxon>
    </lineage>
</organism>
<evidence type="ECO:0000313" key="3">
    <source>
        <dbReference type="Proteomes" id="UP001066276"/>
    </source>
</evidence>
<reference evidence="2" key="1">
    <citation type="journal article" date="2022" name="bioRxiv">
        <title>Sequencing and chromosome-scale assembly of the giantPleurodeles waltlgenome.</title>
        <authorList>
            <person name="Brown T."/>
            <person name="Elewa A."/>
            <person name="Iarovenko S."/>
            <person name="Subramanian E."/>
            <person name="Araus A.J."/>
            <person name="Petzold A."/>
            <person name="Susuki M."/>
            <person name="Suzuki K.-i.T."/>
            <person name="Hayashi T."/>
            <person name="Toyoda A."/>
            <person name="Oliveira C."/>
            <person name="Osipova E."/>
            <person name="Leigh N.D."/>
            <person name="Simon A."/>
            <person name="Yun M.H."/>
        </authorList>
    </citation>
    <scope>NUCLEOTIDE SEQUENCE</scope>
    <source>
        <strain evidence="2">20211129_DDA</strain>
        <tissue evidence="2">Liver</tissue>
    </source>
</reference>
<feature type="region of interest" description="Disordered" evidence="1">
    <location>
        <begin position="21"/>
        <end position="55"/>
    </location>
</feature>
<gene>
    <name evidence="2" type="ORF">NDU88_007308</name>
</gene>
<comment type="caution">
    <text evidence="2">The sequence shown here is derived from an EMBL/GenBank/DDBJ whole genome shotgun (WGS) entry which is preliminary data.</text>
</comment>
<sequence>MSIGGTKPWYLVLAQACQDQSSRTLRPPRQLRPRFHKGSGKGSLRGPLAPKRVEKTKTPVTGAVPLQAQQASNKVEHLSLLLRPQPKRGQRRAGAARNADLRSTWHTCWVEEEVVRRRRRSGRGVPRVERAWTPPSSPNVEGRWPAALW</sequence>
<dbReference type="Proteomes" id="UP001066276">
    <property type="component" value="Chromosome 2_1"/>
</dbReference>
<evidence type="ECO:0000313" key="2">
    <source>
        <dbReference type="EMBL" id="KAJ1203523.1"/>
    </source>
</evidence>
<feature type="region of interest" description="Disordered" evidence="1">
    <location>
        <begin position="119"/>
        <end position="149"/>
    </location>
</feature>
<dbReference type="EMBL" id="JANPWB010000003">
    <property type="protein sequence ID" value="KAJ1203523.1"/>
    <property type="molecule type" value="Genomic_DNA"/>
</dbReference>
<name>A0AAV7VPB9_PLEWA</name>
<dbReference type="AlphaFoldDB" id="A0AAV7VPB9"/>